<comment type="subunit">
    <text evidence="9">Monomer.</text>
</comment>
<dbReference type="Pfam" id="PF02922">
    <property type="entry name" value="CBM_48"/>
    <property type="match status" value="1"/>
</dbReference>
<dbReference type="CDD" id="cd02855">
    <property type="entry name" value="E_set_GBE_prok_N"/>
    <property type="match status" value="1"/>
</dbReference>
<comment type="similarity">
    <text evidence="3 9">Belongs to the glycosyl hydrolase 13 family. GlgB subfamily.</text>
</comment>
<dbReference type="SUPFAM" id="SSF51011">
    <property type="entry name" value="Glycosyl hydrolase domain"/>
    <property type="match status" value="1"/>
</dbReference>
<evidence type="ECO:0000256" key="5">
    <source>
        <dbReference type="ARBA" id="ARBA00022676"/>
    </source>
</evidence>
<evidence type="ECO:0000256" key="9">
    <source>
        <dbReference type="HAMAP-Rule" id="MF_00685"/>
    </source>
</evidence>
<protein>
    <recommendedName>
        <fullName evidence="9">1,4-alpha-glucan branching enzyme GlgB</fullName>
        <ecNumber evidence="9">2.4.1.18</ecNumber>
    </recommendedName>
    <alternativeName>
        <fullName evidence="9">1,4-alpha-D-glucan:1,4-alpha-D-glucan 6-glucosyl-transferase</fullName>
    </alternativeName>
    <alternativeName>
        <fullName evidence="9">Alpha-(1-&gt;4)-glucan branching enzyme</fullName>
    </alternativeName>
    <alternativeName>
        <fullName evidence="9">Glycogen branching enzyme</fullName>
        <shortName evidence="9">BE</shortName>
    </alternativeName>
</protein>
<evidence type="ECO:0000256" key="1">
    <source>
        <dbReference type="ARBA" id="ARBA00000826"/>
    </source>
</evidence>
<dbReference type="NCBIfam" id="NF008967">
    <property type="entry name" value="PRK12313.1"/>
    <property type="match status" value="1"/>
</dbReference>
<evidence type="ECO:0000259" key="11">
    <source>
        <dbReference type="SMART" id="SM00642"/>
    </source>
</evidence>
<evidence type="ECO:0000256" key="3">
    <source>
        <dbReference type="ARBA" id="ARBA00009000"/>
    </source>
</evidence>
<dbReference type="InterPro" id="IPR013780">
    <property type="entry name" value="Glyco_hydro_b"/>
</dbReference>
<dbReference type="GO" id="GO:0003844">
    <property type="term" value="F:1,4-alpha-glucan branching enzyme activity"/>
    <property type="evidence" value="ECO:0007669"/>
    <property type="project" value="UniProtKB-UniRule"/>
</dbReference>
<evidence type="ECO:0000313" key="12">
    <source>
        <dbReference type="EMBL" id="RDB31630.1"/>
    </source>
</evidence>
<evidence type="ECO:0000256" key="4">
    <source>
        <dbReference type="ARBA" id="ARBA00022600"/>
    </source>
</evidence>
<dbReference type="AlphaFoldDB" id="A0A369KDU4"/>
<organism evidence="12 13">
    <name type="scientific">Candidatus Similichlamydia laticola</name>
    <dbReference type="NCBI Taxonomy" id="2170265"/>
    <lineage>
        <taxon>Bacteria</taxon>
        <taxon>Pseudomonadati</taxon>
        <taxon>Chlamydiota</taxon>
        <taxon>Chlamydiia</taxon>
        <taxon>Parachlamydiales</taxon>
        <taxon>Candidatus Parilichlamydiaceae</taxon>
        <taxon>Candidatus Similichlamydia</taxon>
    </lineage>
</organism>
<dbReference type="InterPro" id="IPR054169">
    <property type="entry name" value="GlgB_N"/>
</dbReference>
<proteinExistence type="inferred from homology"/>
<keyword evidence="13" id="KW-1185">Reference proteome</keyword>
<dbReference type="InterPro" id="IPR014756">
    <property type="entry name" value="Ig_E-set"/>
</dbReference>
<feature type="domain" description="Glycosyl hydrolase family 13 catalytic" evidence="11">
    <location>
        <begin position="253"/>
        <end position="626"/>
    </location>
</feature>
<dbReference type="GO" id="GO:0005829">
    <property type="term" value="C:cytosol"/>
    <property type="evidence" value="ECO:0007669"/>
    <property type="project" value="TreeGrafter"/>
</dbReference>
<evidence type="ECO:0000256" key="8">
    <source>
        <dbReference type="ARBA" id="ARBA00023277"/>
    </source>
</evidence>
<evidence type="ECO:0000256" key="10">
    <source>
        <dbReference type="PIRSR" id="PIRSR000463-1"/>
    </source>
</evidence>
<dbReference type="EC" id="2.4.1.18" evidence="9"/>
<dbReference type="Gene3D" id="2.60.40.10">
    <property type="entry name" value="Immunoglobulins"/>
    <property type="match status" value="2"/>
</dbReference>
<dbReference type="SUPFAM" id="SSF51445">
    <property type="entry name" value="(Trans)glycosidases"/>
    <property type="match status" value="1"/>
</dbReference>
<feature type="active site" description="Proton donor" evidence="9 10">
    <location>
        <position position="463"/>
    </location>
</feature>
<evidence type="ECO:0000256" key="6">
    <source>
        <dbReference type="ARBA" id="ARBA00022679"/>
    </source>
</evidence>
<keyword evidence="6 9" id="KW-0808">Transferase</keyword>
<dbReference type="InterPro" id="IPR006407">
    <property type="entry name" value="GlgB"/>
</dbReference>
<dbReference type="InterPro" id="IPR017853">
    <property type="entry name" value="GH"/>
</dbReference>
<dbReference type="InterPro" id="IPR044143">
    <property type="entry name" value="GlgB_N_E_set_prok"/>
</dbReference>
<dbReference type="GO" id="GO:0005978">
    <property type="term" value="P:glycogen biosynthetic process"/>
    <property type="evidence" value="ECO:0007669"/>
    <property type="project" value="UniProtKB-UniRule"/>
</dbReference>
<dbReference type="Proteomes" id="UP000253816">
    <property type="component" value="Unassembled WGS sequence"/>
</dbReference>
<dbReference type="CDD" id="cd11322">
    <property type="entry name" value="AmyAc_Glg_BE"/>
    <property type="match status" value="1"/>
</dbReference>
<dbReference type="PIRSF" id="PIRSF000463">
    <property type="entry name" value="GlgB"/>
    <property type="match status" value="1"/>
</dbReference>
<evidence type="ECO:0000313" key="13">
    <source>
        <dbReference type="Proteomes" id="UP000253816"/>
    </source>
</evidence>
<accession>A0A369KDU4</accession>
<dbReference type="Pfam" id="PF00128">
    <property type="entry name" value="Alpha-amylase"/>
    <property type="match status" value="2"/>
</dbReference>
<dbReference type="InterPro" id="IPR006047">
    <property type="entry name" value="GH13_cat_dom"/>
</dbReference>
<dbReference type="UniPathway" id="UPA00164"/>
<sequence>MFGSLSLFGSSTDDHLNSLERGSHHFPQAFLGYHSVGEQSVVRLWRPKQLSLSVRCRGEIHHLISRPDLMGLFEWDCSAIDFISPFEYQVCLPDGRWILDPYSFHATFSDLDAYLFGKGVHYDLFEKLGAHLCCLEGTQGVLFSVWAPRADGVSVVGDFSSWEIGIFPMAKHPSGVWILFIPGLHEGEKYKFAITSHKQVYLKSDPFGFQFEIRPDTASIINNRWKNYCWSDQSWMESRKQTHYKNRPLSIYEVHLGSWKRLPSGKFCSYERLAKDLGSYVLNLGFTHIELLPVCEHPLDESWGYQTTGYFSPTSRFGTIEDFQRFVDVLHQMGIGVILDWVPAHFASDTHGLANFDGFPLYEDADPLRQVHPHWGTRQFDYGRPEVSNFLLASALFWLNILHVDGLRVDAVSSMLYRDYGRQYESWSPNRHGGKENLETIEFLKHLNSVVHLRAPGALTLAEESTDWSKMTWPLDQGGLGFDFKWNMGWMHDTLRYFGLDPYFRGSNKKDISFALFYAYMESFLLPLSHDEVVHCKGSFLGKMFGDLSERFSHLRLLYSYQVCMPGKKLLFMGSEWGVSQEWSATRALNWGEKKKKNHASLWRYVRDLYSLYSRSPALWEWDHFRLGFEWVDVDEREKGLFIYLRKSSDQTLFCIHNFTPIAQDDYTLPFFAEAQLSLLFNSENPNYGGTVMDEDISFELAHSLLSVFVPPYSTLVFEVSFGSRTAPKRV</sequence>
<comment type="catalytic activity">
    <reaction evidence="1 9">
        <text>Transfers a segment of a (1-&gt;4)-alpha-D-glucan chain to a primary hydroxy group in a similar glucan chain.</text>
        <dbReference type="EC" id="2.4.1.18"/>
    </reaction>
</comment>
<dbReference type="Gene3D" id="2.60.40.1180">
    <property type="entry name" value="Golgi alpha-mannosidase II"/>
    <property type="match status" value="1"/>
</dbReference>
<name>A0A369KDU4_9BACT</name>
<dbReference type="Gene3D" id="3.20.20.80">
    <property type="entry name" value="Glycosidases"/>
    <property type="match status" value="1"/>
</dbReference>
<comment type="pathway">
    <text evidence="2 9">Glycan biosynthesis; glycogen biosynthesis.</text>
</comment>
<dbReference type="GO" id="GO:0004553">
    <property type="term" value="F:hydrolase activity, hydrolyzing O-glycosyl compounds"/>
    <property type="evidence" value="ECO:0007669"/>
    <property type="project" value="InterPro"/>
</dbReference>
<comment type="caution">
    <text evidence="12">The sequence shown here is derived from an EMBL/GenBank/DDBJ whole genome shotgun (WGS) entry which is preliminary data.</text>
</comment>
<keyword evidence="4 9" id="KW-0321">Glycogen metabolism</keyword>
<evidence type="ECO:0000256" key="7">
    <source>
        <dbReference type="ARBA" id="ARBA00023056"/>
    </source>
</evidence>
<dbReference type="SMART" id="SM00642">
    <property type="entry name" value="Aamy"/>
    <property type="match status" value="1"/>
</dbReference>
<dbReference type="SUPFAM" id="SSF81296">
    <property type="entry name" value="E set domains"/>
    <property type="match status" value="1"/>
</dbReference>
<keyword evidence="8 9" id="KW-0119">Carbohydrate metabolism</keyword>
<dbReference type="EMBL" id="QQBG01000010">
    <property type="protein sequence ID" value="RDB31630.1"/>
    <property type="molecule type" value="Genomic_DNA"/>
</dbReference>
<dbReference type="InterPro" id="IPR004193">
    <property type="entry name" value="Glyco_hydro_13_N"/>
</dbReference>
<reference evidence="12 13" key="1">
    <citation type="submission" date="2018-07" db="EMBL/GenBank/DDBJ databases">
        <title>Comparative genomics of the Candidatus Parilichlamydiaceae reveals evidence of convergent evolution and genome reduction in the phylum Chlamydiae.</title>
        <authorList>
            <person name="Taylor-Brown A."/>
            <person name="Polkinghorne A."/>
        </authorList>
    </citation>
    <scope>NUCLEOTIDE SEQUENCE [LARGE SCALE GENOMIC DNA]</scope>
    <source>
        <strain evidence="12 13">Hat2</strain>
    </source>
</reference>
<comment type="function">
    <text evidence="9">Catalyzes the formation of the alpha-1,6-glucosidic linkages in glycogen by scission of a 1,4-alpha-linked oligosaccharide from growing alpha-1,4-glucan chains and the subsequent attachment of the oligosaccharide to the alpha-1,6 position.</text>
</comment>
<dbReference type="PANTHER" id="PTHR43651">
    <property type="entry name" value="1,4-ALPHA-GLUCAN-BRANCHING ENZYME"/>
    <property type="match status" value="1"/>
</dbReference>
<evidence type="ECO:0000256" key="2">
    <source>
        <dbReference type="ARBA" id="ARBA00004964"/>
    </source>
</evidence>
<keyword evidence="5 9" id="KW-0328">Glycosyltransferase</keyword>
<dbReference type="HAMAP" id="MF_00685">
    <property type="entry name" value="GlgB"/>
    <property type="match status" value="1"/>
</dbReference>
<feature type="active site" description="Nucleophile" evidence="9 10">
    <location>
        <position position="410"/>
    </location>
</feature>
<dbReference type="NCBIfam" id="NF003811">
    <property type="entry name" value="PRK05402.1"/>
    <property type="match status" value="1"/>
</dbReference>
<dbReference type="Pfam" id="PF22019">
    <property type="entry name" value="GlgB_N"/>
    <property type="match status" value="1"/>
</dbReference>
<dbReference type="InterPro" id="IPR037439">
    <property type="entry name" value="Branching_enzy"/>
</dbReference>
<dbReference type="FunFam" id="3.20.20.80:FF:000003">
    <property type="entry name" value="1,4-alpha-glucan branching enzyme GlgB"/>
    <property type="match status" value="1"/>
</dbReference>
<dbReference type="OrthoDB" id="9800174at2"/>
<keyword evidence="7 9" id="KW-0320">Glycogen biosynthesis</keyword>
<dbReference type="InterPro" id="IPR013783">
    <property type="entry name" value="Ig-like_fold"/>
</dbReference>
<dbReference type="GO" id="GO:0043169">
    <property type="term" value="F:cation binding"/>
    <property type="evidence" value="ECO:0007669"/>
    <property type="project" value="InterPro"/>
</dbReference>
<dbReference type="PANTHER" id="PTHR43651:SF3">
    <property type="entry name" value="1,4-ALPHA-GLUCAN-BRANCHING ENZYME"/>
    <property type="match status" value="1"/>
</dbReference>
<dbReference type="NCBIfam" id="TIGR01515">
    <property type="entry name" value="branching_enzym"/>
    <property type="match status" value="1"/>
</dbReference>
<gene>
    <name evidence="9" type="primary">glgB</name>
    <name evidence="12" type="ORF">HAT2_00241</name>
</gene>